<protein>
    <recommendedName>
        <fullName evidence="4">UBA domain-containing protein</fullName>
    </recommendedName>
</protein>
<feature type="region of interest" description="Disordered" evidence="1">
    <location>
        <begin position="18"/>
        <end position="53"/>
    </location>
</feature>
<sequence>MKIDISEELAQVADMEIREIKQNPPLAPPKPEETGDTLIIRNPKQSGAASSDNLKIDISKELARVSDMEIKYGCSKQEVERVIVSCEGDLDKAIETLREIKQNSPLASPKPEETGDTLIISNPKQSGAAIAWLFESGQEDNLKDKTIGSDNLKIDILEELAWVADMEIRYGCSKQEVERVIVSCEGDLDKATETLREIKQDPPLAPPKSKEIGDPLIISNPKQSGVASQSQRPLTKPVSFPNQQKRDEKEFNCAKATVVIGASPESCNRNMHPLKRTQPKSE</sequence>
<proteinExistence type="predicted"/>
<feature type="region of interest" description="Disordered" evidence="1">
    <location>
        <begin position="199"/>
        <end position="248"/>
    </location>
</feature>
<feature type="compositionally biased region" description="Polar residues" evidence="1">
    <location>
        <begin position="220"/>
        <end position="233"/>
    </location>
</feature>
<dbReference type="PANTHER" id="PTHR35294:SF1">
    <property type="entry name" value="OS05G0409000 PROTEIN"/>
    <property type="match status" value="1"/>
</dbReference>
<feature type="compositionally biased region" description="Basic residues" evidence="1">
    <location>
        <begin position="272"/>
        <end position="282"/>
    </location>
</feature>
<feature type="region of interest" description="Disordered" evidence="1">
    <location>
        <begin position="262"/>
        <end position="282"/>
    </location>
</feature>
<evidence type="ECO:0000313" key="2">
    <source>
        <dbReference type="EMBL" id="KAK7267700.1"/>
    </source>
</evidence>
<evidence type="ECO:0000256" key="1">
    <source>
        <dbReference type="SAM" id="MobiDB-lite"/>
    </source>
</evidence>
<accession>A0AAN9I8M3</accession>
<gene>
    <name evidence="2" type="ORF">RIF29_20378</name>
</gene>
<comment type="caution">
    <text evidence="2">The sequence shown here is derived from an EMBL/GenBank/DDBJ whole genome shotgun (WGS) entry which is preliminary data.</text>
</comment>
<evidence type="ECO:0000313" key="3">
    <source>
        <dbReference type="Proteomes" id="UP001372338"/>
    </source>
</evidence>
<organism evidence="2 3">
    <name type="scientific">Crotalaria pallida</name>
    <name type="common">Smooth rattlebox</name>
    <name type="synonym">Crotalaria striata</name>
    <dbReference type="NCBI Taxonomy" id="3830"/>
    <lineage>
        <taxon>Eukaryota</taxon>
        <taxon>Viridiplantae</taxon>
        <taxon>Streptophyta</taxon>
        <taxon>Embryophyta</taxon>
        <taxon>Tracheophyta</taxon>
        <taxon>Spermatophyta</taxon>
        <taxon>Magnoliopsida</taxon>
        <taxon>eudicotyledons</taxon>
        <taxon>Gunneridae</taxon>
        <taxon>Pentapetalae</taxon>
        <taxon>rosids</taxon>
        <taxon>fabids</taxon>
        <taxon>Fabales</taxon>
        <taxon>Fabaceae</taxon>
        <taxon>Papilionoideae</taxon>
        <taxon>50 kb inversion clade</taxon>
        <taxon>genistoids sensu lato</taxon>
        <taxon>core genistoids</taxon>
        <taxon>Crotalarieae</taxon>
        <taxon>Crotalaria</taxon>
    </lineage>
</organism>
<dbReference type="Proteomes" id="UP001372338">
    <property type="component" value="Unassembled WGS sequence"/>
</dbReference>
<evidence type="ECO:0008006" key="4">
    <source>
        <dbReference type="Google" id="ProtNLM"/>
    </source>
</evidence>
<reference evidence="2 3" key="1">
    <citation type="submission" date="2024-01" db="EMBL/GenBank/DDBJ databases">
        <title>The genomes of 5 underutilized Papilionoideae crops provide insights into root nodulation and disease resistanc.</title>
        <authorList>
            <person name="Yuan L."/>
        </authorList>
    </citation>
    <scope>NUCLEOTIDE SEQUENCE [LARGE SCALE GENOMIC DNA]</scope>
    <source>
        <strain evidence="2">ZHUSHIDOU_FW_LH</strain>
        <tissue evidence="2">Leaf</tissue>
    </source>
</reference>
<name>A0AAN9I8M3_CROPI</name>
<dbReference type="EMBL" id="JAYWIO010000004">
    <property type="protein sequence ID" value="KAK7267700.1"/>
    <property type="molecule type" value="Genomic_DNA"/>
</dbReference>
<dbReference type="AlphaFoldDB" id="A0AAN9I8M3"/>
<feature type="compositionally biased region" description="Polar residues" evidence="1">
    <location>
        <begin position="43"/>
        <end position="53"/>
    </location>
</feature>
<keyword evidence="3" id="KW-1185">Reference proteome</keyword>
<dbReference type="PANTHER" id="PTHR35294">
    <property type="entry name" value="UBIQUITIN-ASSOCIATED/TRANSLATION ELONGATION FACTOR EF1B PROTEIN"/>
    <property type="match status" value="1"/>
</dbReference>